<reference evidence="5 6" key="1">
    <citation type="submission" date="2020-10" db="EMBL/GenBank/DDBJ databases">
        <title>Connecting structure to function with the recovery of over 1000 high-quality activated sludge metagenome-assembled genomes encoding full-length rRNA genes using long-read sequencing.</title>
        <authorList>
            <person name="Singleton C.M."/>
            <person name="Petriglieri F."/>
            <person name="Kristensen J.M."/>
            <person name="Kirkegaard R.H."/>
            <person name="Michaelsen T.Y."/>
            <person name="Andersen M.H."/>
            <person name="Karst S.M."/>
            <person name="Dueholm M.S."/>
            <person name="Nielsen P.H."/>
            <person name="Albertsen M."/>
        </authorList>
    </citation>
    <scope>NUCLEOTIDE SEQUENCE [LARGE SCALE GENOMIC DNA]</scope>
    <source>
        <strain evidence="5">Ribe_18-Q3-R11-54_MAXAC.273</strain>
    </source>
</reference>
<dbReference type="InterPro" id="IPR006047">
    <property type="entry name" value="GH13_cat_dom"/>
</dbReference>
<gene>
    <name evidence="5" type="ORF">IPP15_10815</name>
</gene>
<dbReference type="InterPro" id="IPR015171">
    <property type="entry name" value="Cyc-maltodext_N"/>
</dbReference>
<dbReference type="Gene3D" id="3.20.20.80">
    <property type="entry name" value="Glycosidases"/>
    <property type="match status" value="1"/>
</dbReference>
<keyword evidence="2" id="KW-0326">Glycosidase</keyword>
<dbReference type="Gene3D" id="2.60.40.10">
    <property type="entry name" value="Immunoglobulins"/>
    <property type="match status" value="1"/>
</dbReference>
<feature type="region of interest" description="Disordered" evidence="3">
    <location>
        <begin position="138"/>
        <end position="162"/>
    </location>
</feature>
<dbReference type="InterPro" id="IPR019492">
    <property type="entry name" value="Cyclo-malto-dextrinase_C"/>
</dbReference>
<dbReference type="PANTHER" id="PTHR10357">
    <property type="entry name" value="ALPHA-AMYLASE FAMILY MEMBER"/>
    <property type="match status" value="1"/>
</dbReference>
<dbReference type="SUPFAM" id="SSF51445">
    <property type="entry name" value="(Trans)glycosidases"/>
    <property type="match status" value="1"/>
</dbReference>
<dbReference type="InterPro" id="IPR013783">
    <property type="entry name" value="Ig-like_fold"/>
</dbReference>
<dbReference type="Pfam" id="PF09087">
    <property type="entry name" value="Cyc-maltodext_N"/>
    <property type="match status" value="1"/>
</dbReference>
<dbReference type="AlphaFoldDB" id="A0A9D7STN6"/>
<dbReference type="PANTHER" id="PTHR10357:SF210">
    <property type="entry name" value="MALTODEXTRIN GLUCOSIDASE"/>
    <property type="match status" value="1"/>
</dbReference>
<name>A0A9D7STN6_9BACT</name>
<dbReference type="GO" id="GO:0005975">
    <property type="term" value="P:carbohydrate metabolic process"/>
    <property type="evidence" value="ECO:0007669"/>
    <property type="project" value="InterPro"/>
</dbReference>
<dbReference type="Pfam" id="PF10438">
    <property type="entry name" value="Cyc-maltodext_C"/>
    <property type="match status" value="1"/>
</dbReference>
<comment type="caution">
    <text evidence="5">The sequence shown here is derived from an EMBL/GenBank/DDBJ whole genome shotgun (WGS) entry which is preliminary data.</text>
</comment>
<accession>A0A9D7STN6</accession>
<dbReference type="CDD" id="cd11340">
    <property type="entry name" value="AmyAc_bac_CMD_like_3"/>
    <property type="match status" value="1"/>
</dbReference>
<evidence type="ECO:0000313" key="6">
    <source>
        <dbReference type="Proteomes" id="UP000808337"/>
    </source>
</evidence>
<feature type="domain" description="Glycosyl hydrolase family 13 catalytic" evidence="4">
    <location>
        <begin position="129"/>
        <end position="527"/>
    </location>
</feature>
<sequence>MKTRFIYFIALFLGYHFLYGQTVDRVEPPNWWIGMKDPNLQIMVYGKNISKLRPEINYKGVTLLKSTCPENKDYIFLDLTIKKNTKAGIVPILFFDERKQVVKIEYPLLLREVGSAERQGFKSSDVIYLITPDRFADGDPTNNDAEGLSEKSNRGNKNGRHGGDIEGMRQHLDYIADLGFTAIWPNPLLENNMPRYSYHGYAITDFYKVDPRMGTNESYKSFCQEASHKGIKVIMDMIINHCGLEHWWMKNPPTKDWINYYDKPYVQTSHRKTIQMDPYAAQEDHDVFTKGWFEPHMPDLNPLNPFLGKYLIQNSIWWIEYAGLSGIRMDTYVYPDENYMSQWSERVMNEYPDFTITGEVWHLNPAIVSHWQRGKSNTNGYKSYLPSLFDFPLQNALRNALMSPDEGDSGWAILYEMLAQDFQYPDPQNLVVFPDNHDMSRMYAQLKEDILKLKMAYVFTLTTRGIPEFFYGDEILMRSPEERDDGLIRSDFPGGWKGDKVNGFTGEGLTHQQTDLKEFIHRILAWRKGATAIQKGSLTHYVPESGVYVFFRYDKNEKVMVILNKNEKPVLLQLDRFRRMLGESTKGKEVITGKDIDLGDTLRLEQMGPLIIDIGE</sequence>
<proteinExistence type="predicted"/>
<dbReference type="InterPro" id="IPR014756">
    <property type="entry name" value="Ig_E-set"/>
</dbReference>
<dbReference type="InterPro" id="IPR013780">
    <property type="entry name" value="Glyco_hydro_b"/>
</dbReference>
<keyword evidence="1 5" id="KW-0378">Hydrolase</keyword>
<evidence type="ECO:0000256" key="1">
    <source>
        <dbReference type="ARBA" id="ARBA00022801"/>
    </source>
</evidence>
<dbReference type="Proteomes" id="UP000808337">
    <property type="component" value="Unassembled WGS sequence"/>
</dbReference>
<organism evidence="5 6">
    <name type="scientific">Candidatus Opimibacter skivensis</name>
    <dbReference type="NCBI Taxonomy" id="2982028"/>
    <lineage>
        <taxon>Bacteria</taxon>
        <taxon>Pseudomonadati</taxon>
        <taxon>Bacteroidota</taxon>
        <taxon>Saprospiria</taxon>
        <taxon>Saprospirales</taxon>
        <taxon>Saprospiraceae</taxon>
        <taxon>Candidatus Opimibacter</taxon>
    </lineage>
</organism>
<dbReference type="EMBL" id="JADKGY010000008">
    <property type="protein sequence ID" value="MBK9982892.1"/>
    <property type="molecule type" value="Genomic_DNA"/>
</dbReference>
<dbReference type="Gene3D" id="2.60.40.1180">
    <property type="entry name" value="Golgi alpha-mannosidase II"/>
    <property type="match status" value="1"/>
</dbReference>
<evidence type="ECO:0000259" key="4">
    <source>
        <dbReference type="SMART" id="SM00642"/>
    </source>
</evidence>
<evidence type="ECO:0000313" key="5">
    <source>
        <dbReference type="EMBL" id="MBK9982892.1"/>
    </source>
</evidence>
<dbReference type="SMART" id="SM00642">
    <property type="entry name" value="Aamy"/>
    <property type="match status" value="1"/>
</dbReference>
<dbReference type="GO" id="GO:0016798">
    <property type="term" value="F:hydrolase activity, acting on glycosyl bonds"/>
    <property type="evidence" value="ECO:0007669"/>
    <property type="project" value="UniProtKB-KW"/>
</dbReference>
<protein>
    <submittedName>
        <fullName evidence="5">Glycoside hydrolase family 13 protein</fullName>
    </submittedName>
</protein>
<evidence type="ECO:0000256" key="2">
    <source>
        <dbReference type="ARBA" id="ARBA00023295"/>
    </source>
</evidence>
<dbReference type="SUPFAM" id="SSF51011">
    <property type="entry name" value="Glycosyl hydrolase domain"/>
    <property type="match status" value="1"/>
</dbReference>
<evidence type="ECO:0000256" key="3">
    <source>
        <dbReference type="SAM" id="MobiDB-lite"/>
    </source>
</evidence>
<dbReference type="Pfam" id="PF00128">
    <property type="entry name" value="Alpha-amylase"/>
    <property type="match status" value="1"/>
</dbReference>
<dbReference type="InterPro" id="IPR017853">
    <property type="entry name" value="GH"/>
</dbReference>
<dbReference type="SUPFAM" id="SSF81296">
    <property type="entry name" value="E set domains"/>
    <property type="match status" value="1"/>
</dbReference>